<evidence type="ECO:0000256" key="1">
    <source>
        <dbReference type="SAM" id="MobiDB-lite"/>
    </source>
</evidence>
<feature type="compositionally biased region" description="Low complexity" evidence="1">
    <location>
        <begin position="184"/>
        <end position="198"/>
    </location>
</feature>
<feature type="compositionally biased region" description="Basic residues" evidence="1">
    <location>
        <begin position="199"/>
        <end position="210"/>
    </location>
</feature>
<comment type="caution">
    <text evidence="2">The sequence shown here is derived from an EMBL/GenBank/DDBJ whole genome shotgun (WGS) entry which is preliminary data.</text>
</comment>
<reference evidence="2 3" key="1">
    <citation type="submission" date="2020-04" db="EMBL/GenBank/DDBJ databases">
        <title>MicrobeNet Type strains.</title>
        <authorList>
            <person name="Nicholson A.C."/>
        </authorList>
    </citation>
    <scope>NUCLEOTIDE SEQUENCE [LARGE SCALE GENOMIC DNA]</scope>
    <source>
        <strain evidence="2 3">DSM 44445</strain>
    </source>
</reference>
<evidence type="ECO:0000313" key="3">
    <source>
        <dbReference type="Proteomes" id="UP000523447"/>
    </source>
</evidence>
<dbReference type="RefSeq" id="WP_040722471.1">
    <property type="nucleotide sequence ID" value="NZ_CAWPHS010000032.1"/>
</dbReference>
<feature type="compositionally biased region" description="Low complexity" evidence="1">
    <location>
        <begin position="211"/>
        <end position="224"/>
    </location>
</feature>
<dbReference type="Proteomes" id="UP000523447">
    <property type="component" value="Unassembled WGS sequence"/>
</dbReference>
<sequence>MTQPNVTVTKPIYATVGAGDALYAAVNDIVDRVRDRAATVDVNARVEEARERLSNLPADVQDQIETLRGRLSGLPSELPDDLAELREKFTPEELRKLVDQYYRQLVDLYSDLAVRGEETVDRLRSNPGFDERFDKVEGIYSDVVTRAEDVLNKVSGQARGLLGKAADEAEQAAAVVDAEVVAVTTEATSEESAAPAKKAPAKKAPAKKAPAKPAAAKKTTPAKK</sequence>
<accession>A0A7X6M2A6</accession>
<evidence type="ECO:0000313" key="2">
    <source>
        <dbReference type="EMBL" id="NKY89019.1"/>
    </source>
</evidence>
<keyword evidence="3" id="KW-1185">Reference proteome</keyword>
<dbReference type="SUPFAM" id="SSF58113">
    <property type="entry name" value="Apolipoprotein A-I"/>
    <property type="match status" value="1"/>
</dbReference>
<dbReference type="AlphaFoldDB" id="A0A7X6M2A6"/>
<feature type="region of interest" description="Disordered" evidence="1">
    <location>
        <begin position="184"/>
        <end position="224"/>
    </location>
</feature>
<name>A0A7X6M2A6_9NOCA</name>
<organism evidence="2 3">
    <name type="scientific">Nocardia veterana</name>
    <dbReference type="NCBI Taxonomy" id="132249"/>
    <lineage>
        <taxon>Bacteria</taxon>
        <taxon>Bacillati</taxon>
        <taxon>Actinomycetota</taxon>
        <taxon>Actinomycetes</taxon>
        <taxon>Mycobacteriales</taxon>
        <taxon>Nocardiaceae</taxon>
        <taxon>Nocardia</taxon>
    </lineage>
</organism>
<gene>
    <name evidence="2" type="ORF">HGA07_25825</name>
</gene>
<proteinExistence type="predicted"/>
<dbReference type="EMBL" id="JAAXPE010000038">
    <property type="protein sequence ID" value="NKY89019.1"/>
    <property type="molecule type" value="Genomic_DNA"/>
</dbReference>
<protein>
    <submittedName>
        <fullName evidence="2">Heparin-binding hemagglutinin</fullName>
    </submittedName>
</protein>